<dbReference type="InterPro" id="IPR036890">
    <property type="entry name" value="HATPase_C_sf"/>
</dbReference>
<dbReference type="GO" id="GO:0046983">
    <property type="term" value="F:protein dimerization activity"/>
    <property type="evidence" value="ECO:0007669"/>
    <property type="project" value="InterPro"/>
</dbReference>
<keyword evidence="4" id="KW-0472">Membrane</keyword>
<feature type="transmembrane region" description="Helical" evidence="4">
    <location>
        <begin position="58"/>
        <end position="76"/>
    </location>
</feature>
<dbReference type="PANTHER" id="PTHR24421:SF63">
    <property type="entry name" value="SENSOR HISTIDINE KINASE DESK"/>
    <property type="match status" value="1"/>
</dbReference>
<evidence type="ECO:0000313" key="6">
    <source>
        <dbReference type="EMBL" id="RKT54043.1"/>
    </source>
</evidence>
<proteinExistence type="predicted"/>
<dbReference type="CDD" id="cd16917">
    <property type="entry name" value="HATPase_UhpB-NarQ-NarX-like"/>
    <property type="match status" value="1"/>
</dbReference>
<protein>
    <submittedName>
        <fullName evidence="6">Two-component system sensor histidine kinase DesK</fullName>
    </submittedName>
</protein>
<dbReference type="GO" id="GO:0000155">
    <property type="term" value="F:phosphorelay sensor kinase activity"/>
    <property type="evidence" value="ECO:0007669"/>
    <property type="project" value="InterPro"/>
</dbReference>
<feature type="transmembrane region" description="Helical" evidence="4">
    <location>
        <begin position="105"/>
        <end position="125"/>
    </location>
</feature>
<dbReference type="Proteomes" id="UP000282084">
    <property type="component" value="Unassembled WGS sequence"/>
</dbReference>
<dbReference type="Gene3D" id="1.20.5.1930">
    <property type="match status" value="1"/>
</dbReference>
<dbReference type="InterPro" id="IPR011712">
    <property type="entry name" value="Sig_transdc_His_kin_sub3_dim/P"/>
</dbReference>
<keyword evidence="1" id="KW-0808">Transferase</keyword>
<keyword evidence="2 6" id="KW-0418">Kinase</keyword>
<keyword evidence="4" id="KW-0812">Transmembrane</keyword>
<gene>
    <name evidence="6" type="ORF">C8E97_2632</name>
</gene>
<organism evidence="6 7">
    <name type="scientific">Saccharothrix australiensis</name>
    <dbReference type="NCBI Taxonomy" id="2072"/>
    <lineage>
        <taxon>Bacteria</taxon>
        <taxon>Bacillati</taxon>
        <taxon>Actinomycetota</taxon>
        <taxon>Actinomycetes</taxon>
        <taxon>Pseudonocardiales</taxon>
        <taxon>Pseudonocardiaceae</taxon>
        <taxon>Saccharothrix</taxon>
    </lineage>
</organism>
<accession>A0A495VZU0</accession>
<evidence type="ECO:0000313" key="7">
    <source>
        <dbReference type="Proteomes" id="UP000282084"/>
    </source>
</evidence>
<keyword evidence="7" id="KW-1185">Reference proteome</keyword>
<dbReference type="GO" id="GO:0016020">
    <property type="term" value="C:membrane"/>
    <property type="evidence" value="ECO:0007669"/>
    <property type="project" value="InterPro"/>
</dbReference>
<evidence type="ECO:0000256" key="2">
    <source>
        <dbReference type="ARBA" id="ARBA00022777"/>
    </source>
</evidence>
<dbReference type="AlphaFoldDB" id="A0A495VZU0"/>
<feature type="domain" description="Signal transduction histidine kinase subgroup 3 dimerisation and phosphoacceptor" evidence="5">
    <location>
        <begin position="173"/>
        <end position="239"/>
    </location>
</feature>
<dbReference type="PANTHER" id="PTHR24421">
    <property type="entry name" value="NITRATE/NITRITE SENSOR PROTEIN NARX-RELATED"/>
    <property type="match status" value="1"/>
</dbReference>
<comment type="caution">
    <text evidence="6">The sequence shown here is derived from an EMBL/GenBank/DDBJ whole genome shotgun (WGS) entry which is preliminary data.</text>
</comment>
<keyword evidence="3" id="KW-0902">Two-component regulatory system</keyword>
<dbReference type="EMBL" id="RBXO01000001">
    <property type="protein sequence ID" value="RKT54043.1"/>
    <property type="molecule type" value="Genomic_DNA"/>
</dbReference>
<reference evidence="6 7" key="1">
    <citation type="submission" date="2018-10" db="EMBL/GenBank/DDBJ databases">
        <title>Sequencing the genomes of 1000 actinobacteria strains.</title>
        <authorList>
            <person name="Klenk H.-P."/>
        </authorList>
    </citation>
    <scope>NUCLEOTIDE SEQUENCE [LARGE SCALE GENOMIC DNA]</scope>
    <source>
        <strain evidence="6 7">DSM 43800</strain>
    </source>
</reference>
<dbReference type="InterPro" id="IPR050482">
    <property type="entry name" value="Sensor_HK_TwoCompSys"/>
</dbReference>
<evidence type="ECO:0000256" key="4">
    <source>
        <dbReference type="SAM" id="Phobius"/>
    </source>
</evidence>
<keyword evidence="4" id="KW-1133">Transmembrane helix</keyword>
<dbReference type="Pfam" id="PF07730">
    <property type="entry name" value="HisKA_3"/>
    <property type="match status" value="1"/>
</dbReference>
<feature type="transmembrane region" description="Helical" evidence="4">
    <location>
        <begin position="20"/>
        <end position="37"/>
    </location>
</feature>
<dbReference type="Gene3D" id="3.30.565.10">
    <property type="entry name" value="Histidine kinase-like ATPase, C-terminal domain"/>
    <property type="match status" value="1"/>
</dbReference>
<evidence type="ECO:0000259" key="5">
    <source>
        <dbReference type="Pfam" id="PF07730"/>
    </source>
</evidence>
<evidence type="ECO:0000256" key="1">
    <source>
        <dbReference type="ARBA" id="ARBA00022679"/>
    </source>
</evidence>
<sequence>MLGAGAMVVGITAFDLSTGRYGWFAVPLAVAVAVVGVQHTRYLRQAMHGVGRGGRRTGEHLATFAVALGALALAAVNSPVPMVWYLLPAAVVAHVVSSRPTGARWVVVTGGTVAALLTGGALWSSNAVESLVLPAVLMNAFVFADLAQLWFWDAVLRLDRARQTAEALAVAEERLRFAADLHDIQGHHLQAIALKGELISRLIGRDDAAARGHADEVAELARTALRETREVVQGYRRASLGTEIANAVGVLRAAGIETAVTGDASDVPPPLQPLFGALVREGTTNVLRHSLARRCAVDISVRDRQVSVRLSNDGVRPEDAGEHGAGLAGLRERFATVGGRIEVGADGPDGFALLGLVRS</sequence>
<feature type="transmembrane region" description="Helical" evidence="4">
    <location>
        <begin position="131"/>
        <end position="152"/>
    </location>
</feature>
<name>A0A495VZU0_9PSEU</name>
<evidence type="ECO:0000256" key="3">
    <source>
        <dbReference type="ARBA" id="ARBA00023012"/>
    </source>
</evidence>